<dbReference type="PROSITE" id="PS00061">
    <property type="entry name" value="ADH_SHORT"/>
    <property type="match status" value="1"/>
</dbReference>
<organism evidence="3 4">
    <name type="scientific">Iodidimonas gelatinilytica</name>
    <dbReference type="NCBI Taxonomy" id="1236966"/>
    <lineage>
        <taxon>Bacteria</taxon>
        <taxon>Pseudomonadati</taxon>
        <taxon>Pseudomonadota</taxon>
        <taxon>Alphaproteobacteria</taxon>
        <taxon>Iodidimonadales</taxon>
        <taxon>Iodidimonadaceae</taxon>
        <taxon>Iodidimonas</taxon>
    </lineage>
</organism>
<accession>A0A5A7MRP5</accession>
<dbReference type="Proteomes" id="UP000322084">
    <property type="component" value="Unassembled WGS sequence"/>
</dbReference>
<evidence type="ECO:0000313" key="4">
    <source>
        <dbReference type="Proteomes" id="UP000322084"/>
    </source>
</evidence>
<dbReference type="Gene3D" id="3.40.50.720">
    <property type="entry name" value="NAD(P)-binding Rossmann-like Domain"/>
    <property type="match status" value="1"/>
</dbReference>
<dbReference type="EMBL" id="BKCL01000003">
    <property type="protein sequence ID" value="GEQ97675.1"/>
    <property type="molecule type" value="Genomic_DNA"/>
</dbReference>
<dbReference type="PANTHER" id="PTHR24321">
    <property type="entry name" value="DEHYDROGENASES, SHORT CHAIN"/>
    <property type="match status" value="1"/>
</dbReference>
<dbReference type="GO" id="GO:0016491">
    <property type="term" value="F:oxidoreductase activity"/>
    <property type="evidence" value="ECO:0007669"/>
    <property type="project" value="UniProtKB-KW"/>
</dbReference>
<proteinExistence type="inferred from homology"/>
<dbReference type="InterPro" id="IPR020904">
    <property type="entry name" value="Sc_DH/Rdtase_CS"/>
</dbReference>
<evidence type="ECO:0000256" key="2">
    <source>
        <dbReference type="ARBA" id="ARBA00023002"/>
    </source>
</evidence>
<dbReference type="SUPFAM" id="SSF51735">
    <property type="entry name" value="NAD(P)-binding Rossmann-fold domains"/>
    <property type="match status" value="1"/>
</dbReference>
<dbReference type="PRINTS" id="PR00081">
    <property type="entry name" value="GDHRDH"/>
</dbReference>
<comment type="caution">
    <text evidence="3">The sequence shown here is derived from an EMBL/GenBank/DDBJ whole genome shotgun (WGS) entry which is preliminary data.</text>
</comment>
<gene>
    <name evidence="3" type="ORF">JCM17844_13120</name>
</gene>
<dbReference type="InterPro" id="IPR002347">
    <property type="entry name" value="SDR_fam"/>
</dbReference>
<comment type="similarity">
    <text evidence="1">Belongs to the short-chain dehydrogenases/reductases (SDR) family.</text>
</comment>
<dbReference type="PANTHER" id="PTHR24321:SF15">
    <property type="entry name" value="OXIDOREDUCTASE UCPA"/>
    <property type="match status" value="1"/>
</dbReference>
<dbReference type="PRINTS" id="PR00080">
    <property type="entry name" value="SDRFAMILY"/>
</dbReference>
<name>A0A5A7MRP5_9PROT</name>
<evidence type="ECO:0000313" key="3">
    <source>
        <dbReference type="EMBL" id="GEQ97675.1"/>
    </source>
</evidence>
<reference evidence="3 4" key="1">
    <citation type="submission" date="2019-09" db="EMBL/GenBank/DDBJ databases">
        <title>NBRP : Genome information of microbial organism related human and environment.</title>
        <authorList>
            <person name="Hattori M."/>
            <person name="Oshima K."/>
            <person name="Inaba H."/>
            <person name="Suda W."/>
            <person name="Sakamoto M."/>
            <person name="Iino T."/>
            <person name="Kitahara M."/>
            <person name="Oshida Y."/>
            <person name="Iida T."/>
            <person name="Kudo T."/>
            <person name="Itoh T."/>
            <person name="Ohkuma M."/>
        </authorList>
    </citation>
    <scope>NUCLEOTIDE SEQUENCE [LARGE SCALE GENOMIC DNA]</scope>
    <source>
        <strain evidence="3 4">Hi-2</strain>
    </source>
</reference>
<dbReference type="Pfam" id="PF13561">
    <property type="entry name" value="adh_short_C2"/>
    <property type="match status" value="1"/>
</dbReference>
<evidence type="ECO:0000256" key="1">
    <source>
        <dbReference type="ARBA" id="ARBA00006484"/>
    </source>
</evidence>
<dbReference type="FunFam" id="3.40.50.720:FF:000084">
    <property type="entry name" value="Short-chain dehydrogenase reductase"/>
    <property type="match status" value="1"/>
</dbReference>
<keyword evidence="2" id="KW-0560">Oxidoreductase</keyword>
<dbReference type="RefSeq" id="WP_150000104.1">
    <property type="nucleotide sequence ID" value="NZ_BKCL01000003.1"/>
</dbReference>
<sequence>MTDQTSGRLLGKTALITGAGAGLGRAIALIFAQQGAKVICTDINEESARIVAQEIGPNALALHHDVTNEAQWTEVVAQSCAHFGGLDILVNNAGIGSMGSVESTSTEDWRHMHAVDLDSVFFGCRAAMAALKNSESAAIVNISSVAGLIADGNLAAYCSAKAAVRHFSKSVALHCAHNKYPIRCNSVHPAFIDTAILDDVVPGMPRDILVEKLARQNPMKRLGDPNDVAYAVLYLASDEAKFVNGAELAIDGGLSAQ</sequence>
<dbReference type="AlphaFoldDB" id="A0A5A7MRP5"/>
<dbReference type="NCBIfam" id="NF005559">
    <property type="entry name" value="PRK07231.1"/>
    <property type="match status" value="1"/>
</dbReference>
<protein>
    <submittedName>
        <fullName evidence="3">Short-chain dehydrogenase</fullName>
    </submittedName>
</protein>
<dbReference type="InterPro" id="IPR036291">
    <property type="entry name" value="NAD(P)-bd_dom_sf"/>
</dbReference>